<dbReference type="Pfam" id="PF00954">
    <property type="entry name" value="S_locus_glycop"/>
    <property type="match status" value="1"/>
</dbReference>
<keyword evidence="8 13" id="KW-0067">ATP-binding</keyword>
<keyword evidence="6 13" id="KW-0547">Nucleotide-binding</keyword>
<evidence type="ECO:0000256" key="1">
    <source>
        <dbReference type="ARBA" id="ARBA00004251"/>
    </source>
</evidence>
<evidence type="ECO:0000256" key="8">
    <source>
        <dbReference type="ARBA" id="ARBA00022840"/>
    </source>
</evidence>
<feature type="compositionally biased region" description="Low complexity" evidence="16">
    <location>
        <begin position="828"/>
        <end position="839"/>
    </location>
</feature>
<dbReference type="PROSITE" id="PS50927">
    <property type="entry name" value="BULB_LECTIN"/>
    <property type="match status" value="1"/>
</dbReference>
<keyword evidence="14" id="KW-0245">EGF-like domain</keyword>
<dbReference type="Pfam" id="PF01453">
    <property type="entry name" value="B_lectin"/>
    <property type="match status" value="1"/>
</dbReference>
<keyword evidence="17" id="KW-1133">Transmembrane helix</keyword>
<keyword evidence="7 13" id="KW-0418">Kinase</keyword>
<dbReference type="SUPFAM" id="SSF51110">
    <property type="entry name" value="alpha-D-mannose-specific plant lectins"/>
    <property type="match status" value="1"/>
</dbReference>
<dbReference type="CDD" id="cd01098">
    <property type="entry name" value="PAN_AP_plant"/>
    <property type="match status" value="1"/>
</dbReference>
<dbReference type="SUPFAM" id="SSF56112">
    <property type="entry name" value="Protein kinase-like (PK-like)"/>
    <property type="match status" value="1"/>
</dbReference>
<evidence type="ECO:0000256" key="18">
    <source>
        <dbReference type="SAM" id="SignalP"/>
    </source>
</evidence>
<feature type="binding site" evidence="15">
    <location>
        <position position="561"/>
    </location>
    <ligand>
        <name>ATP</name>
        <dbReference type="ChEBI" id="CHEBI:30616"/>
    </ligand>
</feature>
<evidence type="ECO:0000256" key="4">
    <source>
        <dbReference type="ARBA" id="ARBA00022679"/>
    </source>
</evidence>
<feature type="domain" description="Apple" evidence="22">
    <location>
        <begin position="345"/>
        <end position="429"/>
    </location>
</feature>
<dbReference type="SMART" id="SM00220">
    <property type="entry name" value="S_TKc"/>
    <property type="match status" value="1"/>
</dbReference>
<feature type="domain" description="EGF-like" evidence="20">
    <location>
        <begin position="288"/>
        <end position="326"/>
    </location>
</feature>
<keyword evidence="17" id="KW-0472">Membrane</keyword>
<dbReference type="SMART" id="SM00108">
    <property type="entry name" value="B_lectin"/>
    <property type="match status" value="1"/>
</dbReference>
<evidence type="ECO:0000256" key="3">
    <source>
        <dbReference type="ARBA" id="ARBA00022527"/>
    </source>
</evidence>
<feature type="region of interest" description="Disordered" evidence="16">
    <location>
        <begin position="826"/>
        <end position="851"/>
    </location>
</feature>
<keyword evidence="17" id="KW-0812">Transmembrane</keyword>
<evidence type="ECO:0000256" key="12">
    <source>
        <dbReference type="ARBA" id="ARBA00048679"/>
    </source>
</evidence>
<dbReference type="InterPro" id="IPR000858">
    <property type="entry name" value="S_locus_glycoprot_dom"/>
</dbReference>
<dbReference type="InterPro" id="IPR000719">
    <property type="entry name" value="Prot_kinase_dom"/>
</dbReference>
<evidence type="ECO:0000256" key="13">
    <source>
        <dbReference type="PIRNR" id="PIRNR000641"/>
    </source>
</evidence>
<comment type="catalytic activity">
    <reaction evidence="12 13">
        <text>L-seryl-[protein] + ATP = O-phospho-L-seryl-[protein] + ADP + H(+)</text>
        <dbReference type="Rhea" id="RHEA:17989"/>
        <dbReference type="Rhea" id="RHEA-COMP:9863"/>
        <dbReference type="Rhea" id="RHEA-COMP:11604"/>
        <dbReference type="ChEBI" id="CHEBI:15378"/>
        <dbReference type="ChEBI" id="CHEBI:29999"/>
        <dbReference type="ChEBI" id="CHEBI:30616"/>
        <dbReference type="ChEBI" id="CHEBI:83421"/>
        <dbReference type="ChEBI" id="CHEBI:456216"/>
        <dbReference type="EC" id="2.7.11.1"/>
    </reaction>
</comment>
<dbReference type="InterPro" id="IPR001480">
    <property type="entry name" value="Bulb-type_lectin_dom"/>
</dbReference>
<dbReference type="GO" id="GO:0005886">
    <property type="term" value="C:plasma membrane"/>
    <property type="evidence" value="ECO:0007669"/>
    <property type="project" value="UniProtKB-SubCell"/>
</dbReference>
<dbReference type="Pfam" id="PF07714">
    <property type="entry name" value="PK_Tyr_Ser-Thr"/>
    <property type="match status" value="1"/>
</dbReference>
<evidence type="ECO:0000256" key="17">
    <source>
        <dbReference type="SAM" id="Phobius"/>
    </source>
</evidence>
<accession>A0AAP0EIQ8</accession>
<dbReference type="InterPro" id="IPR000742">
    <property type="entry name" value="EGF"/>
</dbReference>
<evidence type="ECO:0000259" key="21">
    <source>
        <dbReference type="PROSITE" id="PS50927"/>
    </source>
</evidence>
<evidence type="ECO:0000256" key="11">
    <source>
        <dbReference type="ARBA" id="ARBA00047899"/>
    </source>
</evidence>
<evidence type="ECO:0000256" key="16">
    <source>
        <dbReference type="SAM" id="MobiDB-lite"/>
    </source>
</evidence>
<keyword evidence="4 13" id="KW-0808">Transferase</keyword>
<dbReference type="PROSITE" id="PS50026">
    <property type="entry name" value="EGF_3"/>
    <property type="match status" value="1"/>
</dbReference>
<dbReference type="CDD" id="cd00028">
    <property type="entry name" value="B_lectin"/>
    <property type="match status" value="1"/>
</dbReference>
<dbReference type="Gene3D" id="3.30.200.20">
    <property type="entry name" value="Phosphorylase Kinase, domain 1"/>
    <property type="match status" value="1"/>
</dbReference>
<keyword evidence="10" id="KW-0325">Glycoprotein</keyword>
<dbReference type="FunFam" id="1.10.510.10:FF:000060">
    <property type="entry name" value="G-type lectin S-receptor-like serine/threonine-protein kinase"/>
    <property type="match status" value="1"/>
</dbReference>
<dbReference type="GO" id="GO:0048544">
    <property type="term" value="P:recognition of pollen"/>
    <property type="evidence" value="ECO:0007669"/>
    <property type="project" value="InterPro"/>
</dbReference>
<evidence type="ECO:0000313" key="24">
    <source>
        <dbReference type="Proteomes" id="UP001419268"/>
    </source>
</evidence>
<dbReference type="AlphaFoldDB" id="A0AAP0EIQ8"/>
<dbReference type="CDD" id="cd14066">
    <property type="entry name" value="STKc_IRAK"/>
    <property type="match status" value="1"/>
</dbReference>
<evidence type="ECO:0000313" key="23">
    <source>
        <dbReference type="EMBL" id="KAK9089574.1"/>
    </source>
</evidence>
<evidence type="ECO:0000256" key="10">
    <source>
        <dbReference type="ARBA" id="ARBA00023180"/>
    </source>
</evidence>
<dbReference type="Proteomes" id="UP001419268">
    <property type="component" value="Unassembled WGS sequence"/>
</dbReference>
<comment type="subcellular location">
    <subcellularLocation>
        <location evidence="1">Cell membrane</location>
        <topology evidence="1">Single-pass type I membrane protein</topology>
    </subcellularLocation>
</comment>
<dbReference type="GO" id="GO:0004674">
    <property type="term" value="F:protein serine/threonine kinase activity"/>
    <property type="evidence" value="ECO:0007669"/>
    <property type="project" value="UniProtKB-KW"/>
</dbReference>
<dbReference type="InterPro" id="IPR003609">
    <property type="entry name" value="Pan_app"/>
</dbReference>
<keyword evidence="9" id="KW-1015">Disulfide bond</keyword>
<comment type="catalytic activity">
    <reaction evidence="11 13">
        <text>L-threonyl-[protein] + ATP = O-phospho-L-threonyl-[protein] + ADP + H(+)</text>
        <dbReference type="Rhea" id="RHEA:46608"/>
        <dbReference type="Rhea" id="RHEA-COMP:11060"/>
        <dbReference type="Rhea" id="RHEA-COMP:11605"/>
        <dbReference type="ChEBI" id="CHEBI:15378"/>
        <dbReference type="ChEBI" id="CHEBI:30013"/>
        <dbReference type="ChEBI" id="CHEBI:30616"/>
        <dbReference type="ChEBI" id="CHEBI:61977"/>
        <dbReference type="ChEBI" id="CHEBI:456216"/>
        <dbReference type="EC" id="2.7.11.1"/>
    </reaction>
</comment>
<dbReference type="InterPro" id="IPR001245">
    <property type="entry name" value="Ser-Thr/Tyr_kinase_cat_dom"/>
</dbReference>
<dbReference type="Pfam" id="PF08276">
    <property type="entry name" value="PAN_2"/>
    <property type="match status" value="1"/>
</dbReference>
<dbReference type="PANTHER" id="PTHR27002">
    <property type="entry name" value="RECEPTOR-LIKE SERINE/THREONINE-PROTEIN KINASE SD1-8"/>
    <property type="match status" value="1"/>
</dbReference>
<sequence>MVTSSTALFLLYYTFSALHSTSSTDTITHSNSLRDGDTIVSNGGTFALGFFSPPNSQHRYIGIWYNKIPIQTVVWVANRNNPINTSSPLLKIDDRSNLAIFNGNQTTPVWSTNLSLPITQKTSSSSLFYKLLDSGNLVLYDQNRGENRGASPVFLWQSFDDPTDTFLAGMKLGLNLTSGAKWSLTSPNGEFLFELKRTGSPEFYLKKGSNLIWRSGTWNGRSWSGVPEMTRGFIFNYSFVDGPDEIYITYSVYNKSILSRFVLDDLGAVHRWTWVEGSHRWTSFWSAPRDACDEYGQCGRFGMCNSSNNNGLICSCLPGFAPKSPRDWYLRDGSQGCVRKREVLCGEGGEGEGFLKLEKVKIPDGANARVDMSLGIKDCEVECRNNCSCTGYAAADVTGEGSGCITWFGDLIDIREYTDGGQDLFLRVDAIELENSMRTSKSSFLTKKKLLLLVVLLVVGILILMSVMYYLFKRTKRRGLARRERVQMQLLSLSNSDSYKGSSPCPKEYEEANANFELPFFDLDDVMVATENFSSNNKLGSGGFGSVYKGRLSDGREIAVKRLSRSSGQGTNEFKNEVVLIARLQHRNLVQILGCCVEKEEKMLVYEYMPNKSLDFFLFDPTKSTLLDWPRRYEIILGIARGVLYLHQDSRLRIIHRDLKASNILLDAEMNPKISDFGMARIFESKQTQANTNRVVGTYGYMAPEYAMDGQFSIKSDVFSFGVLLLEIISGKKNNGYYREDPLMNMIKHAWELWKDGRPLELVDPSLGNSYPEQDVLKCIKVGILCVQENAKDRPTMSSVIVMLGNEATIPPVLKQPAFVLTTNPKYSDSSTSGTGSRSINEMSTTIVEGR</sequence>
<evidence type="ECO:0000256" key="9">
    <source>
        <dbReference type="ARBA" id="ARBA00023157"/>
    </source>
</evidence>
<evidence type="ECO:0000256" key="14">
    <source>
        <dbReference type="PROSITE-ProRule" id="PRU00076"/>
    </source>
</evidence>
<feature type="chain" id="PRO_5042814205" description="Receptor-like serine/threonine-protein kinase" evidence="18">
    <location>
        <begin position="24"/>
        <end position="851"/>
    </location>
</feature>
<name>A0AAP0EIQ8_9MAGN</name>
<dbReference type="PROSITE" id="PS00108">
    <property type="entry name" value="PROTEIN_KINASE_ST"/>
    <property type="match status" value="1"/>
</dbReference>
<dbReference type="SMART" id="SM00473">
    <property type="entry name" value="PAN_AP"/>
    <property type="match status" value="1"/>
</dbReference>
<dbReference type="PROSITE" id="PS50948">
    <property type="entry name" value="PAN"/>
    <property type="match status" value="1"/>
</dbReference>
<proteinExistence type="inferred from homology"/>
<dbReference type="InterPro" id="IPR036426">
    <property type="entry name" value="Bulb-type_lectin_dom_sf"/>
</dbReference>
<feature type="transmembrane region" description="Helical" evidence="17">
    <location>
        <begin position="450"/>
        <end position="472"/>
    </location>
</feature>
<keyword evidence="3 13" id="KW-0723">Serine/threonine-protein kinase</keyword>
<dbReference type="EMBL" id="JBBNAG010000012">
    <property type="protein sequence ID" value="KAK9089574.1"/>
    <property type="molecule type" value="Genomic_DNA"/>
</dbReference>
<dbReference type="Gene3D" id="2.90.10.10">
    <property type="entry name" value="Bulb-type lectin domain"/>
    <property type="match status" value="1"/>
</dbReference>
<gene>
    <name evidence="23" type="ORF">Scep_028656</name>
</gene>
<dbReference type="FunFam" id="2.90.10.10:FF:000001">
    <property type="entry name" value="G-type lectin S-receptor-like serine/threonine-protein kinase"/>
    <property type="match status" value="1"/>
</dbReference>
<comment type="caution">
    <text evidence="14">Lacks conserved residue(s) required for the propagation of feature annotation.</text>
</comment>
<dbReference type="PIRSF" id="PIRSF000641">
    <property type="entry name" value="SRK"/>
    <property type="match status" value="1"/>
</dbReference>
<evidence type="ECO:0000256" key="2">
    <source>
        <dbReference type="ARBA" id="ARBA00022475"/>
    </source>
</evidence>
<feature type="signal peptide" evidence="18">
    <location>
        <begin position="1"/>
        <end position="23"/>
    </location>
</feature>
<dbReference type="InterPro" id="IPR008271">
    <property type="entry name" value="Ser/Thr_kinase_AS"/>
</dbReference>
<keyword evidence="5 18" id="KW-0732">Signal</keyword>
<comment type="caution">
    <text evidence="23">The sequence shown here is derived from an EMBL/GenBank/DDBJ whole genome shotgun (WGS) entry which is preliminary data.</text>
</comment>
<dbReference type="PANTHER" id="PTHR27002:SF1095">
    <property type="entry name" value="G-TYPE LECTIN S-RECEPTOR-LIKE SERINE_THREONINE-PROTEIN KINASE RKS1"/>
    <property type="match status" value="1"/>
</dbReference>
<dbReference type="InterPro" id="IPR024171">
    <property type="entry name" value="SRK-like_kinase"/>
</dbReference>
<keyword evidence="24" id="KW-1185">Reference proteome</keyword>
<protein>
    <recommendedName>
        <fullName evidence="13">Receptor-like serine/threonine-protein kinase</fullName>
        <ecNumber evidence="13">2.7.11.1</ecNumber>
    </recommendedName>
</protein>
<feature type="domain" description="Protein kinase" evidence="19">
    <location>
        <begin position="533"/>
        <end position="819"/>
    </location>
</feature>
<dbReference type="Gene3D" id="1.10.510.10">
    <property type="entry name" value="Transferase(Phosphotransferase) domain 1"/>
    <property type="match status" value="1"/>
</dbReference>
<evidence type="ECO:0000256" key="7">
    <source>
        <dbReference type="ARBA" id="ARBA00022777"/>
    </source>
</evidence>
<evidence type="ECO:0000259" key="19">
    <source>
        <dbReference type="PROSITE" id="PS50011"/>
    </source>
</evidence>
<feature type="compositionally biased region" description="Polar residues" evidence="16">
    <location>
        <begin position="840"/>
        <end position="851"/>
    </location>
</feature>
<dbReference type="InterPro" id="IPR011009">
    <property type="entry name" value="Kinase-like_dom_sf"/>
</dbReference>
<evidence type="ECO:0000259" key="22">
    <source>
        <dbReference type="PROSITE" id="PS50948"/>
    </source>
</evidence>
<comment type="similarity">
    <text evidence="13">Belongs to the protein kinase superfamily. Ser/Thr protein kinase family.</text>
</comment>
<dbReference type="GO" id="GO:0005524">
    <property type="term" value="F:ATP binding"/>
    <property type="evidence" value="ECO:0007669"/>
    <property type="project" value="UniProtKB-UniRule"/>
</dbReference>
<organism evidence="23 24">
    <name type="scientific">Stephania cephalantha</name>
    <dbReference type="NCBI Taxonomy" id="152367"/>
    <lineage>
        <taxon>Eukaryota</taxon>
        <taxon>Viridiplantae</taxon>
        <taxon>Streptophyta</taxon>
        <taxon>Embryophyta</taxon>
        <taxon>Tracheophyta</taxon>
        <taxon>Spermatophyta</taxon>
        <taxon>Magnoliopsida</taxon>
        <taxon>Ranunculales</taxon>
        <taxon>Menispermaceae</taxon>
        <taxon>Menispermoideae</taxon>
        <taxon>Cissampelideae</taxon>
        <taxon>Stephania</taxon>
    </lineage>
</organism>
<dbReference type="PROSITE" id="PS50011">
    <property type="entry name" value="PROTEIN_KINASE_DOM"/>
    <property type="match status" value="1"/>
</dbReference>
<dbReference type="EC" id="2.7.11.1" evidence="13"/>
<keyword evidence="2" id="KW-1003">Cell membrane</keyword>
<evidence type="ECO:0000256" key="5">
    <source>
        <dbReference type="ARBA" id="ARBA00022729"/>
    </source>
</evidence>
<evidence type="ECO:0000256" key="6">
    <source>
        <dbReference type="ARBA" id="ARBA00022741"/>
    </source>
</evidence>
<dbReference type="PROSITE" id="PS00107">
    <property type="entry name" value="PROTEIN_KINASE_ATP"/>
    <property type="match status" value="1"/>
</dbReference>
<reference evidence="23 24" key="1">
    <citation type="submission" date="2024-01" db="EMBL/GenBank/DDBJ databases">
        <title>Genome assemblies of Stephania.</title>
        <authorList>
            <person name="Yang L."/>
        </authorList>
    </citation>
    <scope>NUCLEOTIDE SEQUENCE [LARGE SCALE GENOMIC DNA]</scope>
    <source>
        <strain evidence="23">JXDWG</strain>
        <tissue evidence="23">Leaf</tissue>
    </source>
</reference>
<dbReference type="FunFam" id="3.30.200.20:FF:000195">
    <property type="entry name" value="G-type lectin S-receptor-like serine/threonine-protein kinase"/>
    <property type="match status" value="1"/>
</dbReference>
<feature type="domain" description="Bulb-type lectin" evidence="21">
    <location>
        <begin position="24"/>
        <end position="152"/>
    </location>
</feature>
<evidence type="ECO:0000256" key="15">
    <source>
        <dbReference type="PROSITE-ProRule" id="PRU10141"/>
    </source>
</evidence>
<dbReference type="InterPro" id="IPR017441">
    <property type="entry name" value="Protein_kinase_ATP_BS"/>
</dbReference>
<evidence type="ECO:0000259" key="20">
    <source>
        <dbReference type="PROSITE" id="PS50026"/>
    </source>
</evidence>